<feature type="domain" description="O-antigen ligase-related" evidence="6">
    <location>
        <begin position="231"/>
        <end position="373"/>
    </location>
</feature>
<dbReference type="Pfam" id="PF04932">
    <property type="entry name" value="Wzy_C"/>
    <property type="match status" value="1"/>
</dbReference>
<evidence type="ECO:0000256" key="1">
    <source>
        <dbReference type="ARBA" id="ARBA00004141"/>
    </source>
</evidence>
<gene>
    <name evidence="7" type="ORF">Q5H94_01215</name>
</gene>
<feature type="transmembrane region" description="Helical" evidence="5">
    <location>
        <begin position="220"/>
        <end position="238"/>
    </location>
</feature>
<keyword evidence="2 5" id="KW-0812">Transmembrane</keyword>
<proteinExistence type="predicted"/>
<feature type="transmembrane region" description="Helical" evidence="5">
    <location>
        <begin position="145"/>
        <end position="165"/>
    </location>
</feature>
<feature type="transmembrane region" description="Helical" evidence="5">
    <location>
        <begin position="268"/>
        <end position="287"/>
    </location>
</feature>
<feature type="transmembrane region" description="Helical" evidence="5">
    <location>
        <begin position="323"/>
        <end position="341"/>
    </location>
</feature>
<feature type="transmembrane region" description="Helical" evidence="5">
    <location>
        <begin position="244"/>
        <end position="261"/>
    </location>
</feature>
<keyword evidence="8" id="KW-1185">Reference proteome</keyword>
<evidence type="ECO:0000259" key="6">
    <source>
        <dbReference type="Pfam" id="PF04932"/>
    </source>
</evidence>
<dbReference type="EMBL" id="JAUQSZ010000001">
    <property type="protein sequence ID" value="MDO7840933.1"/>
    <property type="molecule type" value="Genomic_DNA"/>
</dbReference>
<evidence type="ECO:0000313" key="8">
    <source>
        <dbReference type="Proteomes" id="UP001176468"/>
    </source>
</evidence>
<feature type="transmembrane region" description="Helical" evidence="5">
    <location>
        <begin position="36"/>
        <end position="56"/>
    </location>
</feature>
<organism evidence="7 8">
    <name type="scientific">Sphingomonas immobilis</name>
    <dbReference type="NCBI Taxonomy" id="3063997"/>
    <lineage>
        <taxon>Bacteria</taxon>
        <taxon>Pseudomonadati</taxon>
        <taxon>Pseudomonadota</taxon>
        <taxon>Alphaproteobacteria</taxon>
        <taxon>Sphingomonadales</taxon>
        <taxon>Sphingomonadaceae</taxon>
        <taxon>Sphingomonas</taxon>
    </lineage>
</organism>
<dbReference type="PANTHER" id="PTHR37422:SF23">
    <property type="entry name" value="TEICHURONIC ACID BIOSYNTHESIS PROTEIN TUAE"/>
    <property type="match status" value="1"/>
</dbReference>
<reference evidence="7" key="1">
    <citation type="submission" date="2023-07" db="EMBL/GenBank/DDBJ databases">
        <authorList>
            <person name="Kim M.K."/>
        </authorList>
    </citation>
    <scope>NUCLEOTIDE SEQUENCE</scope>
    <source>
        <strain evidence="7">CA1-15</strain>
    </source>
</reference>
<dbReference type="InterPro" id="IPR051533">
    <property type="entry name" value="WaaL-like"/>
</dbReference>
<keyword evidence="3 5" id="KW-1133">Transmembrane helix</keyword>
<evidence type="ECO:0000256" key="4">
    <source>
        <dbReference type="ARBA" id="ARBA00023136"/>
    </source>
</evidence>
<sequence>MMRALHQSLPSAFLVLAILLGGSTSGGAVPNAVLQLVAVLLIAFTSLSAGGIANVAAERHLFMLALAVPAIAVLQLIPLPPSIWTHFGGRAAAAEGYALAGAPLPWLPLSLWPASTIASIAAVLPVLAALRLISGAGPNAVRRMAWTLAVLAAGSFLLGFFQIAGGQQSPFYLYHLTNRDQLVGMFANSNHLATLGVMTLPFIAALAAREGDGGDAAPKNAGKWVMLSGLTIFIILGTVADGSLAGILLMVPSVLGSAIILRVERRRVALPLIGLLLVATFGLLILIGVSSPLLHGFAATDIAAGTGTRTSIYRDTLRAIRDLAPLGSGLGSFLMVYPLYAGAQAATTVYINHAHNDYLEFLMETGIVGLILMILFFAWWVRQALFAWREAGQRARFARAATVASALIMAHSVVDYPGRTAALAVLFAMCCAIMARPLATISGQLFAGSAQRTRGKMMEADG</sequence>
<feature type="transmembrane region" description="Helical" evidence="5">
    <location>
        <begin position="420"/>
        <end position="447"/>
    </location>
</feature>
<keyword evidence="4 5" id="KW-0472">Membrane</keyword>
<feature type="transmembrane region" description="Helical" evidence="5">
    <location>
        <begin position="185"/>
        <end position="208"/>
    </location>
</feature>
<dbReference type="Proteomes" id="UP001176468">
    <property type="component" value="Unassembled WGS sequence"/>
</dbReference>
<evidence type="ECO:0000256" key="3">
    <source>
        <dbReference type="ARBA" id="ARBA00022989"/>
    </source>
</evidence>
<name>A0ABT8ZUJ1_9SPHN</name>
<dbReference type="InterPro" id="IPR007016">
    <property type="entry name" value="O-antigen_ligase-rel_domated"/>
</dbReference>
<comment type="caution">
    <text evidence="7">The sequence shown here is derived from an EMBL/GenBank/DDBJ whole genome shotgun (WGS) entry which is preliminary data.</text>
</comment>
<feature type="transmembrane region" description="Helical" evidence="5">
    <location>
        <begin position="61"/>
        <end position="79"/>
    </location>
</feature>
<feature type="transmembrane region" description="Helical" evidence="5">
    <location>
        <begin position="361"/>
        <end position="381"/>
    </location>
</feature>
<dbReference type="GO" id="GO:0016874">
    <property type="term" value="F:ligase activity"/>
    <property type="evidence" value="ECO:0007669"/>
    <property type="project" value="UniProtKB-KW"/>
</dbReference>
<protein>
    <submittedName>
        <fullName evidence="7">O-antigen ligase family protein</fullName>
    </submittedName>
</protein>
<dbReference type="RefSeq" id="WP_304559291.1">
    <property type="nucleotide sequence ID" value="NZ_JAUQSZ010000001.1"/>
</dbReference>
<evidence type="ECO:0000256" key="5">
    <source>
        <dbReference type="SAM" id="Phobius"/>
    </source>
</evidence>
<feature type="transmembrane region" description="Helical" evidence="5">
    <location>
        <begin position="397"/>
        <end position="414"/>
    </location>
</feature>
<dbReference type="PANTHER" id="PTHR37422">
    <property type="entry name" value="TEICHURONIC ACID BIOSYNTHESIS PROTEIN TUAE"/>
    <property type="match status" value="1"/>
</dbReference>
<evidence type="ECO:0000256" key="2">
    <source>
        <dbReference type="ARBA" id="ARBA00022692"/>
    </source>
</evidence>
<evidence type="ECO:0000313" key="7">
    <source>
        <dbReference type="EMBL" id="MDO7840933.1"/>
    </source>
</evidence>
<feature type="transmembrane region" description="Helical" evidence="5">
    <location>
        <begin position="111"/>
        <end position="133"/>
    </location>
</feature>
<comment type="subcellular location">
    <subcellularLocation>
        <location evidence="1">Membrane</location>
        <topology evidence="1">Multi-pass membrane protein</topology>
    </subcellularLocation>
</comment>
<accession>A0ABT8ZUJ1</accession>
<keyword evidence="7" id="KW-0436">Ligase</keyword>